<dbReference type="PANTHER" id="PTHR37477">
    <property type="entry name" value="COBALT-PRECORRIN-5A HYDROLASE"/>
    <property type="match status" value="1"/>
</dbReference>
<dbReference type="Proteomes" id="UP001139516">
    <property type="component" value="Unassembled WGS sequence"/>
</dbReference>
<name>A0A9X1YCV3_9PROT</name>
<dbReference type="InterPro" id="IPR002750">
    <property type="entry name" value="CobE/GbiG_C"/>
</dbReference>
<dbReference type="SUPFAM" id="SSF159664">
    <property type="entry name" value="CobE/GbiG C-terminal domain-like"/>
    <property type="match status" value="1"/>
</dbReference>
<dbReference type="EMBL" id="JALPRX010000124">
    <property type="protein sequence ID" value="MCK8787447.1"/>
    <property type="molecule type" value="Genomic_DNA"/>
</dbReference>
<organism evidence="2 3">
    <name type="scientific">Roseomonas acroporae</name>
    <dbReference type="NCBI Taxonomy" id="2937791"/>
    <lineage>
        <taxon>Bacteria</taxon>
        <taxon>Pseudomonadati</taxon>
        <taxon>Pseudomonadota</taxon>
        <taxon>Alphaproteobacteria</taxon>
        <taxon>Acetobacterales</taxon>
        <taxon>Roseomonadaceae</taxon>
        <taxon>Roseomonas</taxon>
    </lineage>
</organism>
<keyword evidence="3" id="KW-1185">Reference proteome</keyword>
<dbReference type="InterPro" id="IPR036518">
    <property type="entry name" value="CobE/GbiG_C_sf"/>
</dbReference>
<comment type="caution">
    <text evidence="2">The sequence shown here is derived from an EMBL/GenBank/DDBJ whole genome shotgun (WGS) entry which is preliminary data.</text>
</comment>
<accession>A0A9X1YCV3</accession>
<dbReference type="AlphaFoldDB" id="A0A9X1YCV3"/>
<dbReference type="PANTHER" id="PTHR37477:SF1">
    <property type="entry name" value="COBALT-PRECORRIN-5A HYDROLASE"/>
    <property type="match status" value="1"/>
</dbReference>
<evidence type="ECO:0000259" key="1">
    <source>
        <dbReference type="Pfam" id="PF01890"/>
    </source>
</evidence>
<sequence>MDSSPGGRGGDAEVVAEIGADIVAGIGCRPGCVAEAVVALVRRAEAVSGRRVTRLAAPEFRRDAAALAEAAAALGLPLAWVGREALLAVQPRCVTRSAAAARHTGIASVAEGCALAAAGEGARLLVARVDGDKASCALATH</sequence>
<proteinExistence type="predicted"/>
<evidence type="ECO:0000313" key="3">
    <source>
        <dbReference type="Proteomes" id="UP001139516"/>
    </source>
</evidence>
<protein>
    <submittedName>
        <fullName evidence="2">Cobalamin biosynthesis protein</fullName>
    </submittedName>
</protein>
<dbReference type="Gene3D" id="3.30.420.180">
    <property type="entry name" value="CobE/GbiG C-terminal domain"/>
    <property type="match status" value="1"/>
</dbReference>
<feature type="domain" description="CobE/GbiG C-terminal" evidence="1">
    <location>
        <begin position="22"/>
        <end position="139"/>
    </location>
</feature>
<evidence type="ECO:0000313" key="2">
    <source>
        <dbReference type="EMBL" id="MCK8787447.1"/>
    </source>
</evidence>
<dbReference type="Pfam" id="PF01890">
    <property type="entry name" value="CbiG_C"/>
    <property type="match status" value="1"/>
</dbReference>
<dbReference type="InterPro" id="IPR052553">
    <property type="entry name" value="CbiG_hydrolase"/>
</dbReference>
<reference evidence="2" key="1">
    <citation type="submission" date="2022-04" db="EMBL/GenBank/DDBJ databases">
        <title>Roseomonas acroporae sp. nov., isolated from coral Acropora digitifera.</title>
        <authorList>
            <person name="Sun H."/>
        </authorList>
    </citation>
    <scope>NUCLEOTIDE SEQUENCE</scope>
    <source>
        <strain evidence="2">NAR14</strain>
    </source>
</reference>
<dbReference type="RefSeq" id="WP_248669498.1">
    <property type="nucleotide sequence ID" value="NZ_JALPRX010000124.1"/>
</dbReference>
<dbReference type="GO" id="GO:0009236">
    <property type="term" value="P:cobalamin biosynthetic process"/>
    <property type="evidence" value="ECO:0007669"/>
    <property type="project" value="InterPro"/>
</dbReference>
<gene>
    <name evidence="2" type="ORF">M0638_24050</name>
</gene>